<accession>A0A9W2YTU2</accession>
<dbReference type="Proteomes" id="UP001165740">
    <property type="component" value="Chromosome 14"/>
</dbReference>
<sequence length="628" mass="72589">MTGDIQQIEKESFWKEHQDSLLKIRHDLLSGRKRRPSPVVGVRRKTPNGFPGQRATSHPLFGKYRRTPSPYLPKLTPEPDIKLSAKDVTYPKKYEVVPPLKPNREAPHETLSPKKTKKTLNHSVPLLKPKKVLKEKVPPLKPKLAFEPRSTDDYDSWGDDSNDSEDDVDVESVEEEDVRKHTKRKKKPPLNSARKVKPQPYPNLSHPYPNLSQPYFPPQIVYGAPFPVYYPPPPKDARKVKRLRDNRSEKKQRFHEPPQKNSRAHKRSKSQVPVYAASYPMMPAVPLVYPQVPTEDDEEEETEVDEMVQEALNHWKKHPLFASDYCEWFIQDCLNTEILPDLLIDTLNEIKHMPYHHPLYVPSLYTCEDLLADQVSEMATEIAREAVSELANDYLDEKLLQRDPLEDFLSDLVEDVVRQGTREVVRSTIMDMAEDHLQTEYASTIITSLVSDYLRDIAPDLLEEVTFDIIAEDFINSQVIAPEVTEEAIVVARETIQYYDDKVLRRQFKEVNLLANDKLADAVILDYLVTLMFQHGKLWAETDHQNKFLDDMIFNTGLAQIFSIQKNREKTVKSKPLQKLHEKVVSDVALDVFLQHLTRTLDEDLADVDEYERGVTDESSHPFPLVVR</sequence>
<feature type="compositionally biased region" description="Basic residues" evidence="1">
    <location>
        <begin position="31"/>
        <end position="46"/>
    </location>
</feature>
<dbReference type="GeneID" id="106055060"/>
<organism evidence="2 3">
    <name type="scientific">Biomphalaria glabrata</name>
    <name type="common">Bloodfluke planorb</name>
    <name type="synonym">Freshwater snail</name>
    <dbReference type="NCBI Taxonomy" id="6526"/>
    <lineage>
        <taxon>Eukaryota</taxon>
        <taxon>Metazoa</taxon>
        <taxon>Spiralia</taxon>
        <taxon>Lophotrochozoa</taxon>
        <taxon>Mollusca</taxon>
        <taxon>Gastropoda</taxon>
        <taxon>Heterobranchia</taxon>
        <taxon>Euthyneura</taxon>
        <taxon>Panpulmonata</taxon>
        <taxon>Hygrophila</taxon>
        <taxon>Lymnaeoidea</taxon>
        <taxon>Planorbidae</taxon>
        <taxon>Biomphalaria</taxon>
    </lineage>
</organism>
<dbReference type="RefSeq" id="XP_055866153.1">
    <property type="nucleotide sequence ID" value="XM_056010178.1"/>
</dbReference>
<feature type="region of interest" description="Disordered" evidence="1">
    <location>
        <begin position="233"/>
        <end position="270"/>
    </location>
</feature>
<dbReference type="OMA" id="DDMIFNT"/>
<protein>
    <submittedName>
        <fullName evidence="3">Uncharacterized protein LOC106055060</fullName>
    </submittedName>
</protein>
<feature type="compositionally biased region" description="Basic and acidic residues" evidence="1">
    <location>
        <begin position="102"/>
        <end position="112"/>
    </location>
</feature>
<gene>
    <name evidence="3" type="primary">LOC106055060</name>
</gene>
<dbReference type="OrthoDB" id="10016177at2759"/>
<evidence type="ECO:0000256" key="1">
    <source>
        <dbReference type="SAM" id="MobiDB-lite"/>
    </source>
</evidence>
<evidence type="ECO:0000313" key="2">
    <source>
        <dbReference type="Proteomes" id="UP001165740"/>
    </source>
</evidence>
<feature type="compositionally biased region" description="Basic and acidic residues" evidence="1">
    <location>
        <begin position="243"/>
        <end position="258"/>
    </location>
</feature>
<feature type="compositionally biased region" description="Acidic residues" evidence="1">
    <location>
        <begin position="153"/>
        <end position="176"/>
    </location>
</feature>
<feature type="compositionally biased region" description="Basic and acidic residues" evidence="1">
    <location>
        <begin position="77"/>
        <end position="95"/>
    </location>
</feature>
<dbReference type="AlphaFoldDB" id="A0A9W2YTU2"/>
<evidence type="ECO:0000313" key="3">
    <source>
        <dbReference type="RefSeq" id="XP_055866153.1"/>
    </source>
</evidence>
<feature type="compositionally biased region" description="Basic and acidic residues" evidence="1">
    <location>
        <begin position="132"/>
        <end position="152"/>
    </location>
</feature>
<keyword evidence="2" id="KW-1185">Reference proteome</keyword>
<reference evidence="3" key="1">
    <citation type="submission" date="2025-08" db="UniProtKB">
        <authorList>
            <consortium name="RefSeq"/>
        </authorList>
    </citation>
    <scope>IDENTIFICATION</scope>
</reference>
<feature type="region of interest" description="Disordered" evidence="1">
    <location>
        <begin position="26"/>
        <end position="210"/>
    </location>
</feature>
<proteinExistence type="predicted"/>
<name>A0A9W2YTU2_BIOGL</name>